<evidence type="ECO:0000313" key="3">
    <source>
        <dbReference type="Proteomes" id="UP001527181"/>
    </source>
</evidence>
<name>A0ABT4H8D8_PAEAL</name>
<accession>A0ABT4H8D8</accession>
<evidence type="ECO:0000256" key="1">
    <source>
        <dbReference type="SAM" id="Phobius"/>
    </source>
</evidence>
<dbReference type="PANTHER" id="PTHR35007:SF2">
    <property type="entry name" value="PILUS ASSEMBLE PROTEIN"/>
    <property type="match status" value="1"/>
</dbReference>
<feature type="transmembrane region" description="Helical" evidence="1">
    <location>
        <begin position="259"/>
        <end position="278"/>
    </location>
</feature>
<sequence length="290" mass="32819">MTTLLLLACGVLISYGLFSLLPNPTSATSGNQDKLLRVLGYSGARDQAKSIGWNLKWKHYLLLMMFSFFAGYLISVYTGNYLFIVVGGAACFVIPRFIVNRIQQKRRKALLIDMPKNVRLLASKLRDCKTVVLSLEQSLPIMNGPSKPIFEEIYHHLVIGRPLTSTLSEVQGKVAYQKFDDFCGKLISGEVDGFHTKAVENIRHTISDMAFDVEQIQKIDVNNSNKRFMAFLFVIFSLLFPPIFGYMESQTAVRTLDTPLGKFLYLLMFIVGILTILARDKFLRLNLNKL</sequence>
<reference evidence="2 3" key="1">
    <citation type="submission" date="2022-05" db="EMBL/GenBank/DDBJ databases">
        <title>Genome Sequencing of Bee-Associated Microbes.</title>
        <authorList>
            <person name="Dunlap C."/>
        </authorList>
    </citation>
    <scope>NUCLEOTIDE SEQUENCE [LARGE SCALE GENOMIC DNA]</scope>
    <source>
        <strain evidence="2 3">NRRL B-04010</strain>
    </source>
</reference>
<keyword evidence="3" id="KW-1185">Reference proteome</keyword>
<dbReference type="GeneID" id="94492185"/>
<dbReference type="PANTHER" id="PTHR35007">
    <property type="entry name" value="INTEGRAL MEMBRANE PROTEIN-RELATED"/>
    <property type="match status" value="1"/>
</dbReference>
<dbReference type="EMBL" id="JAMDNP010000134">
    <property type="protein sequence ID" value="MCY9764901.1"/>
    <property type="molecule type" value="Genomic_DNA"/>
</dbReference>
<proteinExistence type="predicted"/>
<keyword evidence="1" id="KW-1133">Transmembrane helix</keyword>
<protein>
    <recommendedName>
        <fullName evidence="4">Flp pilus assembly protein TadB</fullName>
    </recommendedName>
</protein>
<keyword evidence="1" id="KW-0472">Membrane</keyword>
<dbReference type="RefSeq" id="WP_005551995.1">
    <property type="nucleotide sequence ID" value="NZ_JAMDLX010000076.1"/>
</dbReference>
<comment type="caution">
    <text evidence="2">The sequence shown here is derived from an EMBL/GenBank/DDBJ whole genome shotgun (WGS) entry which is preliminary data.</text>
</comment>
<evidence type="ECO:0008006" key="4">
    <source>
        <dbReference type="Google" id="ProtNLM"/>
    </source>
</evidence>
<feature type="transmembrane region" description="Helical" evidence="1">
    <location>
        <begin position="65"/>
        <end position="98"/>
    </location>
</feature>
<evidence type="ECO:0000313" key="2">
    <source>
        <dbReference type="EMBL" id="MCY9764901.1"/>
    </source>
</evidence>
<keyword evidence="1" id="KW-0812">Transmembrane</keyword>
<gene>
    <name evidence="2" type="ORF">M5X12_30870</name>
</gene>
<organism evidence="2 3">
    <name type="scientific">Paenibacillus alvei</name>
    <name type="common">Bacillus alvei</name>
    <dbReference type="NCBI Taxonomy" id="44250"/>
    <lineage>
        <taxon>Bacteria</taxon>
        <taxon>Bacillati</taxon>
        <taxon>Bacillota</taxon>
        <taxon>Bacilli</taxon>
        <taxon>Bacillales</taxon>
        <taxon>Paenibacillaceae</taxon>
        <taxon>Paenibacillus</taxon>
    </lineage>
</organism>
<dbReference type="Proteomes" id="UP001527181">
    <property type="component" value="Unassembled WGS sequence"/>
</dbReference>
<feature type="transmembrane region" description="Helical" evidence="1">
    <location>
        <begin position="228"/>
        <end position="247"/>
    </location>
</feature>